<evidence type="ECO:0000313" key="1">
    <source>
        <dbReference type="EMBL" id="SYX82387.1"/>
    </source>
</evidence>
<dbReference type="AlphaFoldDB" id="A0A383R5G9"/>
<reference evidence="2" key="1">
    <citation type="submission" date="2018-08" db="EMBL/GenBank/DDBJ databases">
        <authorList>
            <person name="Chevrot R."/>
        </authorList>
    </citation>
    <scope>NUCLEOTIDE SEQUENCE [LARGE SCALE GENOMIC DNA]</scope>
</reference>
<gene>
    <name evidence="1" type="ORF">PBLR_10809</name>
</gene>
<dbReference type="EMBL" id="LS992241">
    <property type="protein sequence ID" value="SYX82387.1"/>
    <property type="molecule type" value="Genomic_DNA"/>
</dbReference>
<dbReference type="Proteomes" id="UP000304148">
    <property type="component" value="Chromosome"/>
</dbReference>
<accession>A0A383R5G9</accession>
<evidence type="ECO:0000313" key="2">
    <source>
        <dbReference type="Proteomes" id="UP000304148"/>
    </source>
</evidence>
<organism evidence="1 2">
    <name type="scientific">Paenibacillus alvei</name>
    <name type="common">Bacillus alvei</name>
    <dbReference type="NCBI Taxonomy" id="44250"/>
    <lineage>
        <taxon>Bacteria</taxon>
        <taxon>Bacillati</taxon>
        <taxon>Bacillota</taxon>
        <taxon>Bacilli</taxon>
        <taxon>Bacillales</taxon>
        <taxon>Paenibacillaceae</taxon>
        <taxon>Paenibacillus</taxon>
    </lineage>
</organism>
<proteinExistence type="predicted"/>
<sequence length="62" mass="6939">MNCQVPFFHMQMKSGHAVDTLAHTAISLSDNALIPRNSLYVLAAYFTIGTNYRSKALIFMCN</sequence>
<name>A0A383R5G9_PAEAL</name>
<protein>
    <submittedName>
        <fullName evidence="1">Uncharacterized protein</fullName>
    </submittedName>
</protein>